<feature type="compositionally biased region" description="Basic residues" evidence="1">
    <location>
        <begin position="210"/>
        <end position="222"/>
    </location>
</feature>
<dbReference type="GO" id="GO:0046872">
    <property type="term" value="F:metal ion binding"/>
    <property type="evidence" value="ECO:0007669"/>
    <property type="project" value="InterPro"/>
</dbReference>
<dbReference type="SMART" id="SM01127">
    <property type="entry name" value="DDHD"/>
    <property type="match status" value="1"/>
</dbReference>
<name>A0A8H6L5A5_9LECA</name>
<evidence type="ECO:0000313" key="3">
    <source>
        <dbReference type="EMBL" id="KAF6236030.1"/>
    </source>
</evidence>
<feature type="compositionally biased region" description="Polar residues" evidence="1">
    <location>
        <begin position="250"/>
        <end position="264"/>
    </location>
</feature>
<feature type="region of interest" description="Disordered" evidence="1">
    <location>
        <begin position="186"/>
        <end position="354"/>
    </location>
</feature>
<evidence type="ECO:0000256" key="1">
    <source>
        <dbReference type="SAM" id="MobiDB-lite"/>
    </source>
</evidence>
<sequence>MAASIGHTYSPSCMLHQASNEFTRRASVASTDPPKISAQYFYCSSLPIDDPLSPVPPPSSNPANKSSKVPPRPFSVHDNIALEDAWLRLQQPVRSKKDAPGSRFNTTNVSPKNQEHIAQIIRDAHEKQVLEPGKTNSQGFEALEAMPDNRNDMIHRAIGNATHPAGLGKEHRPASPDLTLCDDPEHIPFDETMPVSSEEIGNDEFESGIVKKKRSWSPFRRRDKFEKPKGTDDAVPSEALSPGIKDAGNVNLSSSLSGRDTSGTPFLRIPSRIRGSRSRRRSRSPESHLSAPEPPPSTPELGQADGARSPENYHPKTSSPLRPTFQKVSSSHSSDDEEGSRLDTGRRKHSLRPKQPMIQVPEEAHVAVGMLRLHVVHMPSLKMGPIYWDPVHDVSSVIRGTWFFKDTMMPIESDLANRIEGGYEYIRPWTRAYVEELDSCMEFGPEAELKIIHKLWPDAPLADQVRPTTGKSSRLLIEPATTELGPEEQKVQQAIVIAEMSENKAIGVLDGFTSSHTELADASIIYANGKDAQILRASQIPSVSRGRKPLGNIRKGKAVGIPLVRGFDMKAWEKLHPPTKKAAAIVQAQKVAQEIKKAGTISPVEPTSCIACASADERPKPTDLVLVIHGIGQKLSERVESFHFTHNINRFRRQMNLELEADPVKPWLRQDLGSIMVLPINWRSKMNLDEGGPEPNPNQKEADSPKNQFALKDITADSLPAVRNLISDVMLDIPYYLSHHKPKMIEAVIHEANRVYRLWCSNNPDFHENGRVHLIAHSLGSVMCLDILSKQPTRLPRQLDLKASKARTDIFEFDTKGLFFCGSPAGFFLLLNKAPLIPRKGRDKPGTEGEDSNGNVAGEASTYGCLAVDNLYNVMHYLDPVAYRLNACVDVDYAAALKPASVPSATETWGQYLGSVFRSKSTVPTRNMTGLDTMPRRPTVANMPSTVELEIHNFTQEEIAEKRMFLLNDNGQIDYTLRSSGGALEIQYLNMLSAHSSYWTMRDFVRFLVVEIGRKPGKSETINSLKAAKKAFGTK</sequence>
<feature type="region of interest" description="Disordered" evidence="1">
    <location>
        <begin position="52"/>
        <end position="75"/>
    </location>
</feature>
<keyword evidence="4" id="KW-1185">Reference proteome</keyword>
<reference evidence="3 4" key="1">
    <citation type="journal article" date="2020" name="Genomics">
        <title>Complete, high-quality genomes from long-read metagenomic sequencing of two wolf lichen thalli reveals enigmatic genome architecture.</title>
        <authorList>
            <person name="McKenzie S.K."/>
            <person name="Walston R.F."/>
            <person name="Allen J.L."/>
        </authorList>
    </citation>
    <scope>NUCLEOTIDE SEQUENCE [LARGE SCALE GENOMIC DNA]</scope>
    <source>
        <strain evidence="3">WasteWater2</strain>
    </source>
</reference>
<dbReference type="GO" id="GO:0005737">
    <property type="term" value="C:cytoplasm"/>
    <property type="evidence" value="ECO:0007669"/>
    <property type="project" value="TreeGrafter"/>
</dbReference>
<feature type="compositionally biased region" description="Basic and acidic residues" evidence="1">
    <location>
        <begin position="223"/>
        <end position="232"/>
    </location>
</feature>
<comment type="caution">
    <text evidence="3">The sequence shown here is derived from an EMBL/GenBank/DDBJ whole genome shotgun (WGS) entry which is preliminary data.</text>
</comment>
<dbReference type="PANTHER" id="PTHR23509:SF6">
    <property type="entry name" value="PHOSPHOLIPASE C1020.13C-RELATED"/>
    <property type="match status" value="1"/>
</dbReference>
<dbReference type="GeneID" id="59287320"/>
<dbReference type="AlphaFoldDB" id="A0A8H6L5A5"/>
<dbReference type="InterPro" id="IPR004177">
    <property type="entry name" value="DDHD_dom"/>
</dbReference>
<dbReference type="InterPro" id="IPR058055">
    <property type="entry name" value="PA-PLA1"/>
</dbReference>
<dbReference type="PROSITE" id="PS51043">
    <property type="entry name" value="DDHD"/>
    <property type="match status" value="1"/>
</dbReference>
<dbReference type="OrthoDB" id="69269at2759"/>
<protein>
    <recommendedName>
        <fullName evidence="2">DDHD domain-containing protein</fullName>
    </recommendedName>
</protein>
<dbReference type="RefSeq" id="XP_037165382.1">
    <property type="nucleotide sequence ID" value="XM_037307573.1"/>
</dbReference>
<dbReference type="Pfam" id="PF02862">
    <property type="entry name" value="DDHD"/>
    <property type="match status" value="2"/>
</dbReference>
<dbReference type="Proteomes" id="UP000578531">
    <property type="component" value="Unassembled WGS sequence"/>
</dbReference>
<evidence type="ECO:0000313" key="4">
    <source>
        <dbReference type="Proteomes" id="UP000578531"/>
    </source>
</evidence>
<organism evidence="3 4">
    <name type="scientific">Letharia columbiana</name>
    <dbReference type="NCBI Taxonomy" id="112416"/>
    <lineage>
        <taxon>Eukaryota</taxon>
        <taxon>Fungi</taxon>
        <taxon>Dikarya</taxon>
        <taxon>Ascomycota</taxon>
        <taxon>Pezizomycotina</taxon>
        <taxon>Lecanoromycetes</taxon>
        <taxon>OSLEUM clade</taxon>
        <taxon>Lecanoromycetidae</taxon>
        <taxon>Lecanorales</taxon>
        <taxon>Lecanorineae</taxon>
        <taxon>Parmeliaceae</taxon>
        <taxon>Letharia</taxon>
    </lineage>
</organism>
<dbReference type="GO" id="GO:0004620">
    <property type="term" value="F:phospholipase activity"/>
    <property type="evidence" value="ECO:0007669"/>
    <property type="project" value="TreeGrafter"/>
</dbReference>
<accession>A0A8H6L5A5</accession>
<dbReference type="PANTHER" id="PTHR23509">
    <property type="entry name" value="PA-PL1 PHOSPHOLIPASE FAMILY"/>
    <property type="match status" value="1"/>
</dbReference>
<proteinExistence type="predicted"/>
<dbReference type="EMBL" id="JACCJC010000021">
    <property type="protein sequence ID" value="KAF6236030.1"/>
    <property type="molecule type" value="Genomic_DNA"/>
</dbReference>
<evidence type="ECO:0000259" key="2">
    <source>
        <dbReference type="PROSITE" id="PS51043"/>
    </source>
</evidence>
<feature type="domain" description="DDHD" evidence="2">
    <location>
        <begin position="811"/>
        <end position="1014"/>
    </location>
</feature>
<gene>
    <name evidence="3" type="ORF">HO173_005658</name>
</gene>